<feature type="compositionally biased region" description="Basic residues" evidence="1">
    <location>
        <begin position="76"/>
        <end position="93"/>
    </location>
</feature>
<feature type="region of interest" description="Disordered" evidence="1">
    <location>
        <begin position="1"/>
        <end position="106"/>
    </location>
</feature>
<reference evidence="3" key="1">
    <citation type="journal article" date="2019" name="Int. J. Syst. Evol. Microbiol.">
        <title>The Global Catalogue of Microorganisms (GCM) 10K type strain sequencing project: providing services to taxonomists for standard genome sequencing and annotation.</title>
        <authorList>
            <consortium name="The Broad Institute Genomics Platform"/>
            <consortium name="The Broad Institute Genome Sequencing Center for Infectious Disease"/>
            <person name="Wu L."/>
            <person name="Ma J."/>
        </authorList>
    </citation>
    <scope>NUCLEOTIDE SEQUENCE [LARGE SCALE GENOMIC DNA]</scope>
    <source>
        <strain evidence="3">JCM 17986</strain>
    </source>
</reference>
<accession>A0ABP9HQD7</accession>
<evidence type="ECO:0000313" key="3">
    <source>
        <dbReference type="Proteomes" id="UP001500466"/>
    </source>
</evidence>
<evidence type="ECO:0000256" key="1">
    <source>
        <dbReference type="SAM" id="MobiDB-lite"/>
    </source>
</evidence>
<name>A0ABP9HQD7_9ACTN</name>
<proteinExistence type="predicted"/>
<sequence length="106" mass="11780">MLRAAPTDRGVRPVFAQRQIAARRTLPPGVRHPRPNLTTAHRHARTPHKEPTPEPVGTPASQATHARHTPDPRLTTAHRHAPSTRAPHTRNRREKPLPLRVTGVDG</sequence>
<evidence type="ECO:0000313" key="2">
    <source>
        <dbReference type="EMBL" id="GAA4975594.1"/>
    </source>
</evidence>
<dbReference type="Proteomes" id="UP001500466">
    <property type="component" value="Unassembled WGS sequence"/>
</dbReference>
<gene>
    <name evidence="2" type="ORF">GCM10023205_48140</name>
</gene>
<protein>
    <submittedName>
        <fullName evidence="2">Uncharacterized protein</fullName>
    </submittedName>
</protein>
<keyword evidence="3" id="KW-1185">Reference proteome</keyword>
<dbReference type="EMBL" id="BAABHS010000017">
    <property type="protein sequence ID" value="GAA4975594.1"/>
    <property type="molecule type" value="Genomic_DNA"/>
</dbReference>
<organism evidence="2 3">
    <name type="scientific">Yinghuangia aomiensis</name>
    <dbReference type="NCBI Taxonomy" id="676205"/>
    <lineage>
        <taxon>Bacteria</taxon>
        <taxon>Bacillati</taxon>
        <taxon>Actinomycetota</taxon>
        <taxon>Actinomycetes</taxon>
        <taxon>Kitasatosporales</taxon>
        <taxon>Streptomycetaceae</taxon>
        <taxon>Yinghuangia</taxon>
    </lineage>
</organism>
<comment type="caution">
    <text evidence="2">The sequence shown here is derived from an EMBL/GenBank/DDBJ whole genome shotgun (WGS) entry which is preliminary data.</text>
</comment>